<dbReference type="EMBL" id="KQ257452">
    <property type="protein sequence ID" value="KND02765.1"/>
    <property type="molecule type" value="Genomic_DNA"/>
</dbReference>
<dbReference type="STRING" id="645134.A0A0L0HP70"/>
<dbReference type="OMA" id="VEPHMKR"/>
<sequence length="258" mass="28632">MGSMSCSHMVGRLRTFPFLSLQATRACKRSHVTTPSPKRNLGQLHPSNPLLDLSNHTSNLPPPSSLTIIPNFLSPAQQALITKSADKKLRRLCGREYWKGHFDGVIEKYRECSVGAWSRSGGDEPEIVGIVDEIKKVVEEVVEADGGRVGKWLDPHILDLGEGGEIRGHVDNVQASGTIITGLSLLSSAVIIFRQVKDPTQSFSALVEPGSLYIQRDALRFDYTHEIPDDPALRKFRGNTIPRGRRISIMMRNEREVV</sequence>
<dbReference type="GeneID" id="27685483"/>
<protein>
    <recommendedName>
        <fullName evidence="2">Alpha-ketoglutarate-dependent dioxygenase AlkB-like domain-containing protein</fullName>
    </recommendedName>
</protein>
<feature type="domain" description="Alpha-ketoglutarate-dependent dioxygenase AlkB-like" evidence="2">
    <location>
        <begin position="66"/>
        <end position="252"/>
    </location>
</feature>
<dbReference type="GO" id="GO:0006974">
    <property type="term" value="P:DNA damage response"/>
    <property type="evidence" value="ECO:0007669"/>
    <property type="project" value="InterPro"/>
</dbReference>
<evidence type="ECO:0000256" key="1">
    <source>
        <dbReference type="SAM" id="MobiDB-lite"/>
    </source>
</evidence>
<evidence type="ECO:0000259" key="2">
    <source>
        <dbReference type="Pfam" id="PF13532"/>
    </source>
</evidence>
<dbReference type="Proteomes" id="UP000053201">
    <property type="component" value="Unassembled WGS sequence"/>
</dbReference>
<dbReference type="eggNOG" id="KOG4176">
    <property type="taxonomic scope" value="Eukaryota"/>
</dbReference>
<proteinExistence type="predicted"/>
<dbReference type="InParanoid" id="A0A0L0HP70"/>
<dbReference type="Gene3D" id="2.60.120.590">
    <property type="entry name" value="Alpha-ketoglutarate-dependent dioxygenase AlkB-like"/>
    <property type="match status" value="1"/>
</dbReference>
<dbReference type="GO" id="GO:0006631">
    <property type="term" value="P:fatty acid metabolic process"/>
    <property type="evidence" value="ECO:0007669"/>
    <property type="project" value="TreeGrafter"/>
</dbReference>
<dbReference type="InterPro" id="IPR037151">
    <property type="entry name" value="AlkB-like_sf"/>
</dbReference>
<reference evidence="3 4" key="1">
    <citation type="submission" date="2009-08" db="EMBL/GenBank/DDBJ databases">
        <title>The Genome Sequence of Spizellomyces punctatus strain DAOM BR117.</title>
        <authorList>
            <consortium name="The Broad Institute Genome Sequencing Platform"/>
            <person name="Russ C."/>
            <person name="Cuomo C."/>
            <person name="Shea T."/>
            <person name="Young S.K."/>
            <person name="Zeng Q."/>
            <person name="Koehrsen M."/>
            <person name="Haas B."/>
            <person name="Borodovsky M."/>
            <person name="Guigo R."/>
            <person name="Alvarado L."/>
            <person name="Berlin A."/>
            <person name="Bochicchio J."/>
            <person name="Borenstein D."/>
            <person name="Chapman S."/>
            <person name="Chen Z."/>
            <person name="Engels R."/>
            <person name="Freedman E."/>
            <person name="Gellesch M."/>
            <person name="Goldberg J."/>
            <person name="Griggs A."/>
            <person name="Gujja S."/>
            <person name="Heiman D."/>
            <person name="Hepburn T."/>
            <person name="Howarth C."/>
            <person name="Jen D."/>
            <person name="Larson L."/>
            <person name="Lewis B."/>
            <person name="Mehta T."/>
            <person name="Park D."/>
            <person name="Pearson M."/>
            <person name="Roberts A."/>
            <person name="Saif S."/>
            <person name="Shenoy N."/>
            <person name="Sisk P."/>
            <person name="Stolte C."/>
            <person name="Sykes S."/>
            <person name="Thomson T."/>
            <person name="Walk T."/>
            <person name="White J."/>
            <person name="Yandava C."/>
            <person name="Burger G."/>
            <person name="Gray M.W."/>
            <person name="Holland P.W.H."/>
            <person name="King N."/>
            <person name="Lang F.B.F."/>
            <person name="Roger A.J."/>
            <person name="Ruiz-Trillo I."/>
            <person name="Lander E."/>
            <person name="Nusbaum C."/>
        </authorList>
    </citation>
    <scope>NUCLEOTIDE SEQUENCE [LARGE SCALE GENOMIC DNA]</scope>
    <source>
        <strain evidence="3 4">DAOM BR117</strain>
    </source>
</reference>
<dbReference type="PANTHER" id="PTHR21052:SF0">
    <property type="entry name" value="ALPHA-KETOGLUTARATE-DEPENDENT DIOXYGENASE ALKB HOMOLOG 7, MITOCHONDRIAL"/>
    <property type="match status" value="1"/>
</dbReference>
<feature type="region of interest" description="Disordered" evidence="1">
    <location>
        <begin position="29"/>
        <end position="57"/>
    </location>
</feature>
<accession>A0A0L0HP70</accession>
<dbReference type="Pfam" id="PF13532">
    <property type="entry name" value="2OG-FeII_Oxy_2"/>
    <property type="match status" value="1"/>
</dbReference>
<name>A0A0L0HP70_SPIPD</name>
<dbReference type="OrthoDB" id="28127at2759"/>
<dbReference type="InterPro" id="IPR032870">
    <property type="entry name" value="ALKBH7-like"/>
</dbReference>
<keyword evidence="4" id="KW-1185">Reference proteome</keyword>
<dbReference type="AlphaFoldDB" id="A0A0L0HP70"/>
<dbReference type="RefSeq" id="XP_016610804.1">
    <property type="nucleotide sequence ID" value="XM_016750159.1"/>
</dbReference>
<evidence type="ECO:0000313" key="4">
    <source>
        <dbReference type="Proteomes" id="UP000053201"/>
    </source>
</evidence>
<dbReference type="GO" id="GO:0005759">
    <property type="term" value="C:mitochondrial matrix"/>
    <property type="evidence" value="ECO:0007669"/>
    <property type="project" value="TreeGrafter"/>
</dbReference>
<organism evidence="3 4">
    <name type="scientific">Spizellomyces punctatus (strain DAOM BR117)</name>
    <dbReference type="NCBI Taxonomy" id="645134"/>
    <lineage>
        <taxon>Eukaryota</taxon>
        <taxon>Fungi</taxon>
        <taxon>Fungi incertae sedis</taxon>
        <taxon>Chytridiomycota</taxon>
        <taxon>Chytridiomycota incertae sedis</taxon>
        <taxon>Chytridiomycetes</taxon>
        <taxon>Spizellomycetales</taxon>
        <taxon>Spizellomycetaceae</taxon>
        <taxon>Spizellomyces</taxon>
    </lineage>
</organism>
<dbReference type="SUPFAM" id="SSF51197">
    <property type="entry name" value="Clavaminate synthase-like"/>
    <property type="match status" value="1"/>
</dbReference>
<evidence type="ECO:0000313" key="3">
    <source>
        <dbReference type="EMBL" id="KND02765.1"/>
    </source>
</evidence>
<gene>
    <name evidence="3" type="ORF">SPPG_01847</name>
</gene>
<dbReference type="PANTHER" id="PTHR21052">
    <property type="entry name" value="SPERMATOGENESIS ASSOCIATED 11-RELATED"/>
    <property type="match status" value="1"/>
</dbReference>
<dbReference type="InterPro" id="IPR027450">
    <property type="entry name" value="AlkB-like"/>
</dbReference>
<dbReference type="VEuPathDB" id="FungiDB:SPPG_01847"/>